<evidence type="ECO:0000259" key="10">
    <source>
        <dbReference type="PROSITE" id="PS50850"/>
    </source>
</evidence>
<keyword evidence="5 9" id="KW-1133">Transmembrane helix</keyword>
<feature type="transmembrane region" description="Helical" evidence="9">
    <location>
        <begin position="77"/>
        <end position="97"/>
    </location>
</feature>
<dbReference type="OrthoDB" id="6612291at2759"/>
<feature type="transmembrane region" description="Helical" evidence="9">
    <location>
        <begin position="492"/>
        <end position="510"/>
    </location>
</feature>
<evidence type="ECO:0000256" key="6">
    <source>
        <dbReference type="ARBA" id="ARBA00023136"/>
    </source>
</evidence>
<dbReference type="AlphaFoldDB" id="A0A507B5D8"/>
<sequence>MSSCPHVLISSAAPPINRFLCSPLLQTTLTHPFHQPLEFQRHGSPAMAGSKARATPVRDNMKCILICLAMSMANCQYGYDTATIGGFQAMVGFLQVFGYKDPKGPTGYNIATTVQQLITSFLNVGTIIGVLLTATWGKYYGRKPAIWVASLISFVAAGLQIGSEHVAALYVGRILIGVSNGFFITFANVYTAEVSPAHLRGSIVSFFGIWVSIGSILGAIANNFAKNIKNKHAYQIPLASLYAIPFCLSVLVFFLPESPRWLLVQNRPEEARKSLEILRGNSFRNHPELLEEEFQEMSHGIEEEKELTSGSSFMDMFRGPDLRRTILCFAVIVSHTSSGLWLVVGYATFFFQMAGVDQPFLATILKSVCGLVGVISCIFLGQKYLGRRSMMLIGHSSSALFMLGIAVAFTVAPYTKPAGKAIMAFALLYHGFYNGFSGALSWPIATELCSSRLRVITIGTGTGVNYVFAWLTSFTAPYFINKENLNWGPKYAYIWAGSNLITFIFFLFFLPEMKGRSLEELDELFQNRVSVRDFPKYQCVSSERAKEVALKVTHVEVSEQTQPHQVKEVKPDEDEVRNKV</sequence>
<reference evidence="11 12" key="1">
    <citation type="submission" date="2019-06" db="EMBL/GenBank/DDBJ databases">
        <title>Draft genome sequence of the filamentous fungus Phialemoniopsis curvata isolated from diesel fuel.</title>
        <authorList>
            <person name="Varaljay V.A."/>
            <person name="Lyon W.J."/>
            <person name="Crouch A.L."/>
            <person name="Drake C.E."/>
            <person name="Hollomon J.M."/>
            <person name="Nadeau L.J."/>
            <person name="Nunn H.S."/>
            <person name="Stevenson B.S."/>
            <person name="Bojanowski C.L."/>
            <person name="Crookes-Goodson W.J."/>
        </authorList>
    </citation>
    <scope>NUCLEOTIDE SEQUENCE [LARGE SCALE GENOMIC DNA]</scope>
    <source>
        <strain evidence="11 12">D216</strain>
    </source>
</reference>
<feature type="transmembrane region" description="Helical" evidence="9">
    <location>
        <begin position="360"/>
        <end position="380"/>
    </location>
</feature>
<dbReference type="SUPFAM" id="SSF103473">
    <property type="entry name" value="MFS general substrate transporter"/>
    <property type="match status" value="1"/>
</dbReference>
<dbReference type="PANTHER" id="PTHR48022:SF10">
    <property type="entry name" value="MAJOR FACILITATOR SUPERFAMILY (MFS) PROFILE DOMAIN-CONTAINING PROTEIN"/>
    <property type="match status" value="1"/>
</dbReference>
<dbReference type="EMBL" id="SKBQ01000003">
    <property type="protein sequence ID" value="TPX12569.1"/>
    <property type="molecule type" value="Genomic_DNA"/>
</dbReference>
<feature type="transmembrane region" description="Helical" evidence="9">
    <location>
        <begin position="392"/>
        <end position="415"/>
    </location>
</feature>
<comment type="caution">
    <text evidence="11">The sequence shown here is derived from an EMBL/GenBank/DDBJ whole genome shotgun (WGS) entry which is preliminary data.</text>
</comment>
<dbReference type="RefSeq" id="XP_030994280.1">
    <property type="nucleotide sequence ID" value="XM_031142210.1"/>
</dbReference>
<evidence type="ECO:0000313" key="12">
    <source>
        <dbReference type="Proteomes" id="UP000319257"/>
    </source>
</evidence>
<dbReference type="InterPro" id="IPR005829">
    <property type="entry name" value="Sugar_transporter_CS"/>
</dbReference>
<dbReference type="PROSITE" id="PS50850">
    <property type="entry name" value="MFS"/>
    <property type="match status" value="1"/>
</dbReference>
<dbReference type="InterPro" id="IPR050360">
    <property type="entry name" value="MFS_Sugar_Transporters"/>
</dbReference>
<evidence type="ECO:0000256" key="8">
    <source>
        <dbReference type="SAM" id="MobiDB-lite"/>
    </source>
</evidence>
<evidence type="ECO:0000256" key="7">
    <source>
        <dbReference type="RuleBase" id="RU003346"/>
    </source>
</evidence>
<feature type="transmembrane region" description="Helical" evidence="9">
    <location>
        <begin position="202"/>
        <end position="221"/>
    </location>
</feature>
<dbReference type="GO" id="GO:0016020">
    <property type="term" value="C:membrane"/>
    <property type="evidence" value="ECO:0007669"/>
    <property type="project" value="UniProtKB-SubCell"/>
</dbReference>
<evidence type="ECO:0000256" key="9">
    <source>
        <dbReference type="SAM" id="Phobius"/>
    </source>
</evidence>
<comment type="subcellular location">
    <subcellularLocation>
        <location evidence="1">Membrane</location>
        <topology evidence="1">Multi-pass membrane protein</topology>
    </subcellularLocation>
</comment>
<dbReference type="InterPro" id="IPR005828">
    <property type="entry name" value="MFS_sugar_transport-like"/>
</dbReference>
<feature type="compositionally biased region" description="Basic and acidic residues" evidence="8">
    <location>
        <begin position="565"/>
        <end position="580"/>
    </location>
</feature>
<keyword evidence="12" id="KW-1185">Reference proteome</keyword>
<dbReference type="NCBIfam" id="TIGR00879">
    <property type="entry name" value="SP"/>
    <property type="match status" value="1"/>
</dbReference>
<feature type="transmembrane region" description="Helical" evidence="9">
    <location>
        <begin position="117"/>
        <end position="137"/>
    </location>
</feature>
<dbReference type="FunFam" id="1.20.1250.20:FF:000078">
    <property type="entry name" value="MFS maltose transporter, putative"/>
    <property type="match status" value="1"/>
</dbReference>
<dbReference type="InParanoid" id="A0A507B5D8"/>
<dbReference type="PANTHER" id="PTHR48022">
    <property type="entry name" value="PLASTIDIC GLUCOSE TRANSPORTER 4"/>
    <property type="match status" value="1"/>
</dbReference>
<dbReference type="Pfam" id="PF00083">
    <property type="entry name" value="Sugar_tr"/>
    <property type="match status" value="1"/>
</dbReference>
<feature type="domain" description="Major facilitator superfamily (MFS) profile" evidence="10">
    <location>
        <begin position="66"/>
        <end position="514"/>
    </location>
</feature>
<feature type="transmembrane region" description="Helical" evidence="9">
    <location>
        <begin position="326"/>
        <end position="348"/>
    </location>
</feature>
<proteinExistence type="inferred from homology"/>
<organism evidence="11 12">
    <name type="scientific">Thyridium curvatum</name>
    <dbReference type="NCBI Taxonomy" id="1093900"/>
    <lineage>
        <taxon>Eukaryota</taxon>
        <taxon>Fungi</taxon>
        <taxon>Dikarya</taxon>
        <taxon>Ascomycota</taxon>
        <taxon>Pezizomycotina</taxon>
        <taxon>Sordariomycetes</taxon>
        <taxon>Sordariomycetidae</taxon>
        <taxon>Thyridiales</taxon>
        <taxon>Thyridiaceae</taxon>
        <taxon>Thyridium</taxon>
    </lineage>
</organism>
<evidence type="ECO:0000313" key="11">
    <source>
        <dbReference type="EMBL" id="TPX12569.1"/>
    </source>
</evidence>
<protein>
    <recommendedName>
        <fullName evidence="10">Major facilitator superfamily (MFS) profile domain-containing protein</fullName>
    </recommendedName>
</protein>
<accession>A0A507B5D8</accession>
<dbReference type="InterPro" id="IPR020846">
    <property type="entry name" value="MFS_dom"/>
</dbReference>
<dbReference type="Gene3D" id="1.20.1250.20">
    <property type="entry name" value="MFS general substrate transporter like domains"/>
    <property type="match status" value="1"/>
</dbReference>
<feature type="transmembrane region" description="Helical" evidence="9">
    <location>
        <begin position="421"/>
        <end position="443"/>
    </location>
</feature>
<gene>
    <name evidence="11" type="ORF">E0L32_000746</name>
</gene>
<evidence type="ECO:0000256" key="4">
    <source>
        <dbReference type="ARBA" id="ARBA00022692"/>
    </source>
</evidence>
<dbReference type="Proteomes" id="UP000319257">
    <property type="component" value="Unassembled WGS sequence"/>
</dbReference>
<feature type="region of interest" description="Disordered" evidence="8">
    <location>
        <begin position="559"/>
        <end position="580"/>
    </location>
</feature>
<evidence type="ECO:0000256" key="2">
    <source>
        <dbReference type="ARBA" id="ARBA00010992"/>
    </source>
</evidence>
<dbReference type="PROSITE" id="PS00217">
    <property type="entry name" value="SUGAR_TRANSPORT_2"/>
    <property type="match status" value="1"/>
</dbReference>
<dbReference type="GO" id="GO:0005351">
    <property type="term" value="F:carbohydrate:proton symporter activity"/>
    <property type="evidence" value="ECO:0007669"/>
    <property type="project" value="TreeGrafter"/>
</dbReference>
<dbReference type="InterPro" id="IPR003663">
    <property type="entry name" value="Sugar/inositol_transpt"/>
</dbReference>
<feature type="transmembrane region" description="Helical" evidence="9">
    <location>
        <begin position="233"/>
        <end position="255"/>
    </location>
</feature>
<feature type="transmembrane region" description="Helical" evidence="9">
    <location>
        <begin position="167"/>
        <end position="190"/>
    </location>
</feature>
<name>A0A507B5D8_9PEZI</name>
<evidence type="ECO:0000256" key="3">
    <source>
        <dbReference type="ARBA" id="ARBA00022448"/>
    </source>
</evidence>
<keyword evidence="6 9" id="KW-0472">Membrane</keyword>
<dbReference type="InterPro" id="IPR036259">
    <property type="entry name" value="MFS_trans_sf"/>
</dbReference>
<comment type="similarity">
    <text evidence="2 7">Belongs to the major facilitator superfamily. Sugar transporter (TC 2.A.1.1) family.</text>
</comment>
<dbReference type="GeneID" id="41968193"/>
<keyword evidence="4 9" id="KW-0812">Transmembrane</keyword>
<evidence type="ECO:0000256" key="1">
    <source>
        <dbReference type="ARBA" id="ARBA00004141"/>
    </source>
</evidence>
<feature type="transmembrane region" description="Helical" evidence="9">
    <location>
        <begin position="455"/>
        <end position="480"/>
    </location>
</feature>
<evidence type="ECO:0000256" key="5">
    <source>
        <dbReference type="ARBA" id="ARBA00022989"/>
    </source>
</evidence>
<keyword evidence="3 7" id="KW-0813">Transport</keyword>
<feature type="transmembrane region" description="Helical" evidence="9">
    <location>
        <begin position="144"/>
        <end position="161"/>
    </location>
</feature>